<gene>
    <name evidence="1" type="ORF">ID47_06265</name>
</gene>
<sequence length="206" mass="22918">MVKFKRLSVSLGIIIGIAHSNNALENSYKRRIVTADAEDLGVCFQVQEQEIKVVNPIDLSDIQSSKVMVKHLKATKQFMPPQSYTNIQPTQSVLTGRYMDAHFNSDFYIKVRDVVNVSLSLWDVKGEATFVTPKFKAKDFSLTLTGAIKILAPQDSDSWLKGVVINPSRLSDQPVHCILSGDINFGSQSTIDNFLVIGSPEIEFLL</sequence>
<evidence type="ECO:0000313" key="2">
    <source>
        <dbReference type="Proteomes" id="UP000028926"/>
    </source>
</evidence>
<dbReference type="KEGG" id="paca:ID47_06265"/>
<dbReference type="RefSeq" id="WP_038464831.1">
    <property type="nucleotide sequence ID" value="NZ_CP008941.1"/>
</dbReference>
<dbReference type="HOGENOM" id="CLU_1329929_0_0_5"/>
<organism evidence="1 2">
    <name type="scientific">Candidatus Odyssella acanthamoebae</name>
    <dbReference type="NCBI Taxonomy" id="91604"/>
    <lineage>
        <taxon>Bacteria</taxon>
        <taxon>Pseudomonadati</taxon>
        <taxon>Pseudomonadota</taxon>
        <taxon>Alphaproteobacteria</taxon>
        <taxon>Holosporales</taxon>
        <taxon>Candidatus Paracaedibacteraceae</taxon>
        <taxon>Candidatus Odyssella</taxon>
    </lineage>
</organism>
<accession>A0A077AXT8</accession>
<dbReference type="Proteomes" id="UP000028926">
    <property type="component" value="Chromosome"/>
</dbReference>
<reference evidence="1 2" key="1">
    <citation type="submission" date="2014-07" db="EMBL/GenBank/DDBJ databases">
        <title>Comparative genomic insights into amoeba endosymbionts belonging to the families of Holosporaceae and Candidatus Midichloriaceae within Rickettsiales.</title>
        <authorList>
            <person name="Wang Z."/>
            <person name="Wu M."/>
        </authorList>
    </citation>
    <scope>NUCLEOTIDE SEQUENCE [LARGE SCALE GENOMIC DNA]</scope>
    <source>
        <strain evidence="1">PRA3</strain>
    </source>
</reference>
<name>A0A077AXT8_9PROT</name>
<proteinExistence type="predicted"/>
<dbReference type="AlphaFoldDB" id="A0A077AXT8"/>
<protein>
    <submittedName>
        <fullName evidence="1">Uncharacterized protein</fullName>
    </submittedName>
</protein>
<evidence type="ECO:0000313" key="1">
    <source>
        <dbReference type="EMBL" id="AIK96428.1"/>
    </source>
</evidence>
<keyword evidence="2" id="KW-1185">Reference proteome</keyword>
<dbReference type="EMBL" id="CP008941">
    <property type="protein sequence ID" value="AIK96428.1"/>
    <property type="molecule type" value="Genomic_DNA"/>
</dbReference>